<dbReference type="GO" id="GO:0016887">
    <property type="term" value="F:ATP hydrolysis activity"/>
    <property type="evidence" value="ECO:0007669"/>
    <property type="project" value="InterPro"/>
</dbReference>
<dbReference type="SUPFAM" id="SSF52540">
    <property type="entry name" value="P-loop containing nucleoside triphosphate hydrolases"/>
    <property type="match status" value="1"/>
</dbReference>
<dbReference type="GO" id="GO:0005886">
    <property type="term" value="C:plasma membrane"/>
    <property type="evidence" value="ECO:0007669"/>
    <property type="project" value="TreeGrafter"/>
</dbReference>
<dbReference type="GO" id="GO:0005524">
    <property type="term" value="F:ATP binding"/>
    <property type="evidence" value="ECO:0007669"/>
    <property type="project" value="UniProtKB-KW"/>
</dbReference>
<dbReference type="InterPro" id="IPR003593">
    <property type="entry name" value="AAA+_ATPase"/>
</dbReference>
<accession>S5DKY6</accession>
<dbReference type="Gene3D" id="3.40.50.300">
    <property type="entry name" value="P-loop containing nucleotide triphosphate hydrolases"/>
    <property type="match status" value="1"/>
</dbReference>
<evidence type="ECO:0000259" key="4">
    <source>
        <dbReference type="PROSITE" id="PS50893"/>
    </source>
</evidence>
<keyword evidence="3" id="KW-0067">ATP-binding</keyword>
<keyword evidence="2" id="KW-0547">Nucleotide-binding</keyword>
<dbReference type="PANTHER" id="PTHR45772:SF1">
    <property type="entry name" value="ABC TRANSPORTER ATP-BINDING PROTEIN"/>
    <property type="match status" value="1"/>
</dbReference>
<dbReference type="FunFam" id="3.40.50.300:FF:000421">
    <property type="entry name" value="Branched-chain amino acid ABC transporter ATP-binding protein"/>
    <property type="match status" value="1"/>
</dbReference>
<dbReference type="InterPro" id="IPR027417">
    <property type="entry name" value="P-loop_NTPase"/>
</dbReference>
<dbReference type="InterPro" id="IPR003439">
    <property type="entry name" value="ABC_transporter-like_ATP-bd"/>
</dbReference>
<dbReference type="AlphaFoldDB" id="S5DKY6"/>
<evidence type="ECO:0000256" key="3">
    <source>
        <dbReference type="ARBA" id="ARBA00022840"/>
    </source>
</evidence>
<dbReference type="PROSITE" id="PS50893">
    <property type="entry name" value="ABC_TRANSPORTER_2"/>
    <property type="match status" value="1"/>
</dbReference>
<feature type="domain" description="ABC transporter" evidence="4">
    <location>
        <begin position="8"/>
        <end position="256"/>
    </location>
</feature>
<keyword evidence="1" id="KW-0813">Transport</keyword>
<name>S5DKY6_9ACTN</name>
<proteinExistence type="predicted"/>
<dbReference type="SMART" id="SM00382">
    <property type="entry name" value="AAA"/>
    <property type="match status" value="1"/>
</dbReference>
<evidence type="ECO:0000256" key="1">
    <source>
        <dbReference type="ARBA" id="ARBA00022448"/>
    </source>
</evidence>
<dbReference type="CDD" id="cd03219">
    <property type="entry name" value="ABC_Mj1267_LivG_branched"/>
    <property type="match status" value="1"/>
</dbReference>
<evidence type="ECO:0000313" key="5">
    <source>
        <dbReference type="EMBL" id="AGQ19469.1"/>
    </source>
</evidence>
<organism evidence="5">
    <name type="scientific">Candidatus Actinomarina minuta</name>
    <dbReference type="NCBI Taxonomy" id="1389454"/>
    <lineage>
        <taxon>Bacteria</taxon>
        <taxon>Bacillati</taxon>
        <taxon>Actinomycetota</taxon>
        <taxon>Actinomycetes</taxon>
        <taxon>Candidatus Actinomarinidae</taxon>
        <taxon>Candidatus Actinomarinales</taxon>
        <taxon>Candidatus Actinomarineae</taxon>
        <taxon>Candidatus Actinomarinaceae</taxon>
        <taxon>Candidatus Actinomarina</taxon>
    </lineage>
</organism>
<sequence length="258" mass="28837">MALINSLINFNNVNLNFGGVNALTEVSFDIKENSLFAIIGPNGAGKTSIFNCISGIYRPTSGKVKIFDQDIKTMRPDAIANLGVSRTFQNIELFENMTTLDNILIGAHRHIDYGSIAGLLFSKKARKEEEKARKIAEDIIDFLEIEEYRYSYILSLPYGIQKRIELARALAMKPKVLLLDEPAAGMNNEETEDIARFILDIHEELGVTVVLIDHDMNMVMDIATEVIVMDFGKKLFDGNPKEASKDKNVIEAYLGVSE</sequence>
<protein>
    <submittedName>
        <fullName evidence="5">ABC-type branched-chain amino acid transport systems, ATPase component</fullName>
    </submittedName>
</protein>
<dbReference type="InterPro" id="IPR051120">
    <property type="entry name" value="ABC_AA/LPS_Transport"/>
</dbReference>
<reference evidence="5" key="1">
    <citation type="journal article" date="2013" name="Sci. Rep.">
        <title>Metagenomics uncovers a new group of low GC and ultra-small marine Actinobacteria.</title>
        <authorList>
            <person name="Ghai R."/>
            <person name="Mizuno C.M."/>
            <person name="Picazo A."/>
            <person name="Camacho A."/>
            <person name="Rodriguez-Valera F."/>
        </authorList>
    </citation>
    <scope>NUCLEOTIDE SEQUENCE</scope>
</reference>
<dbReference type="EMBL" id="KC811132">
    <property type="protein sequence ID" value="AGQ19469.1"/>
    <property type="molecule type" value="Genomic_DNA"/>
</dbReference>
<dbReference type="PANTHER" id="PTHR45772">
    <property type="entry name" value="CONSERVED COMPONENT OF ABC TRANSPORTER FOR NATURAL AMINO ACIDS-RELATED"/>
    <property type="match status" value="1"/>
</dbReference>
<dbReference type="Pfam" id="PF00005">
    <property type="entry name" value="ABC_tran"/>
    <property type="match status" value="1"/>
</dbReference>
<evidence type="ECO:0000256" key="2">
    <source>
        <dbReference type="ARBA" id="ARBA00022741"/>
    </source>
</evidence>